<reference evidence="3" key="2">
    <citation type="submission" date="2020-09" db="EMBL/GenBank/DDBJ databases">
        <authorList>
            <person name="Sun Q."/>
            <person name="Sedlacek I."/>
        </authorList>
    </citation>
    <scope>NUCLEOTIDE SEQUENCE</scope>
    <source>
        <strain evidence="3">CCM 8711</strain>
    </source>
</reference>
<organism evidence="3 4">
    <name type="scientific">Mucilaginibacter galii</name>
    <dbReference type="NCBI Taxonomy" id="2005073"/>
    <lineage>
        <taxon>Bacteria</taxon>
        <taxon>Pseudomonadati</taxon>
        <taxon>Bacteroidota</taxon>
        <taxon>Sphingobacteriia</taxon>
        <taxon>Sphingobacteriales</taxon>
        <taxon>Sphingobacteriaceae</taxon>
        <taxon>Mucilaginibacter</taxon>
    </lineage>
</organism>
<protein>
    <recommendedName>
        <fullName evidence="2">N-acetyltransferase domain-containing protein</fullName>
    </recommendedName>
</protein>
<dbReference type="Proteomes" id="UP000662074">
    <property type="component" value="Unassembled WGS sequence"/>
</dbReference>
<dbReference type="AlphaFoldDB" id="A0A917JD83"/>
<evidence type="ECO:0000313" key="3">
    <source>
        <dbReference type="EMBL" id="GGI51569.1"/>
    </source>
</evidence>
<dbReference type="CDD" id="cd04301">
    <property type="entry name" value="NAT_SF"/>
    <property type="match status" value="1"/>
</dbReference>
<dbReference type="EMBL" id="BMDO01000007">
    <property type="protein sequence ID" value="GGI51569.1"/>
    <property type="molecule type" value="Genomic_DNA"/>
</dbReference>
<dbReference type="Gene3D" id="3.40.630.30">
    <property type="match status" value="1"/>
</dbReference>
<evidence type="ECO:0000313" key="4">
    <source>
        <dbReference type="Proteomes" id="UP000662074"/>
    </source>
</evidence>
<comment type="caution">
    <text evidence="3">The sequence shown here is derived from an EMBL/GenBank/DDBJ whole genome shotgun (WGS) entry which is preliminary data.</text>
</comment>
<keyword evidence="1" id="KW-0808">Transferase</keyword>
<dbReference type="InterPro" id="IPR050769">
    <property type="entry name" value="NAT_camello-type"/>
</dbReference>
<proteinExistence type="predicted"/>
<dbReference type="PANTHER" id="PTHR13947:SF37">
    <property type="entry name" value="LD18367P"/>
    <property type="match status" value="1"/>
</dbReference>
<reference evidence="3" key="1">
    <citation type="journal article" date="2014" name="Int. J. Syst. Evol. Microbiol.">
        <title>Complete genome sequence of Corynebacterium casei LMG S-19264T (=DSM 44701T), isolated from a smear-ripened cheese.</title>
        <authorList>
            <consortium name="US DOE Joint Genome Institute (JGI-PGF)"/>
            <person name="Walter F."/>
            <person name="Albersmeier A."/>
            <person name="Kalinowski J."/>
            <person name="Ruckert C."/>
        </authorList>
    </citation>
    <scope>NUCLEOTIDE SEQUENCE</scope>
    <source>
        <strain evidence="3">CCM 8711</strain>
    </source>
</reference>
<evidence type="ECO:0000256" key="1">
    <source>
        <dbReference type="ARBA" id="ARBA00022679"/>
    </source>
</evidence>
<name>A0A917JD83_9SPHI</name>
<dbReference type="InterPro" id="IPR016181">
    <property type="entry name" value="Acyl_CoA_acyltransferase"/>
</dbReference>
<feature type="domain" description="N-acetyltransferase" evidence="2">
    <location>
        <begin position="4"/>
        <end position="154"/>
    </location>
</feature>
<accession>A0A917JD83</accession>
<evidence type="ECO:0000259" key="2">
    <source>
        <dbReference type="PROSITE" id="PS51186"/>
    </source>
</evidence>
<dbReference type="Pfam" id="PF00583">
    <property type="entry name" value="Acetyltransf_1"/>
    <property type="match status" value="1"/>
</dbReference>
<dbReference type="SUPFAM" id="SSF55729">
    <property type="entry name" value="Acyl-CoA N-acyltransferases (Nat)"/>
    <property type="match status" value="1"/>
</dbReference>
<sequence length="154" mass="17243">MEHITILGYQPHLAPYFKSINIAWIAQYFAVEEHDLKQLETPEESILKPGGAILFAQYDHEIAGTCALIKTGENEYELAKMGVDEKHRGKQVGKALLVAAIKKARALGATKVWLGSSTKLQPALRLYEQFGFQHVPLQPSPYARADIRMELNLV</sequence>
<dbReference type="PROSITE" id="PS51186">
    <property type="entry name" value="GNAT"/>
    <property type="match status" value="1"/>
</dbReference>
<dbReference type="RefSeq" id="WP_188417670.1">
    <property type="nucleotide sequence ID" value="NZ_BMDO01000007.1"/>
</dbReference>
<keyword evidence="4" id="KW-1185">Reference proteome</keyword>
<dbReference type="PANTHER" id="PTHR13947">
    <property type="entry name" value="GNAT FAMILY N-ACETYLTRANSFERASE"/>
    <property type="match status" value="1"/>
</dbReference>
<dbReference type="InterPro" id="IPR000182">
    <property type="entry name" value="GNAT_dom"/>
</dbReference>
<dbReference type="GO" id="GO:0008080">
    <property type="term" value="F:N-acetyltransferase activity"/>
    <property type="evidence" value="ECO:0007669"/>
    <property type="project" value="InterPro"/>
</dbReference>
<gene>
    <name evidence="3" type="ORF">GCM10011425_27810</name>
</gene>